<gene>
    <name evidence="2" type="ORF">DX914_09035</name>
</gene>
<accession>A0A371K5R7</accession>
<proteinExistence type="predicted"/>
<comment type="caution">
    <text evidence="2">The sequence shown here is derived from an EMBL/GenBank/DDBJ whole genome shotgun (WGS) entry which is preliminary data.</text>
</comment>
<name>A0A371K5R7_9GAMM</name>
<evidence type="ECO:0000313" key="3">
    <source>
        <dbReference type="Proteomes" id="UP000264492"/>
    </source>
</evidence>
<dbReference type="InterPro" id="IPR012902">
    <property type="entry name" value="N_methyl_site"/>
</dbReference>
<dbReference type="RefSeq" id="WP_115858651.1">
    <property type="nucleotide sequence ID" value="NZ_QTSU01000001.1"/>
</dbReference>
<sequence>MTRLPTPTYRSQQGLSLVELMVALAIGMLLMLGLVQVMSASRSAYRLAEGIGRAQENARFAMDSLERDLRMAGHLGCINDTALMQSAIPAEEGLNLLFLTQADRIASNFSAAPYLLRFDVGMQGFEAVNTAPGDAVNLATGAPVVGNVNQWSPSLPADLGALQPVAGSDIVVLRYFAPVSSGMTGFAPGDPTSTITPTVPAVTTGGSGLFGLANCRSASVFAGTVNGAGVVTVGSSSDPLNKSNFMGDREPYDTGKATLYRAEVIVYFVGVGAGTGNTGVAGPSLYRVRYVRGAGGGLQAEREELVEGVESLQLLYGQDRVVAANAPPSGYVTTSWTANQVGGGVVNPAGNNANLWRRIGTVQVGLVMRSSEGAVSAQMDPATQRMSVLGTQVTPQDDGFYRSVYETTVAQRNRLFEN</sequence>
<organism evidence="2 3">
    <name type="scientific">Lysobacter silvisoli</name>
    <dbReference type="NCBI Taxonomy" id="2293254"/>
    <lineage>
        <taxon>Bacteria</taxon>
        <taxon>Pseudomonadati</taxon>
        <taxon>Pseudomonadota</taxon>
        <taxon>Gammaproteobacteria</taxon>
        <taxon>Lysobacterales</taxon>
        <taxon>Lysobacteraceae</taxon>
        <taxon>Lysobacter</taxon>
    </lineage>
</organism>
<dbReference type="Pfam" id="PF16074">
    <property type="entry name" value="PilW"/>
    <property type="match status" value="1"/>
</dbReference>
<feature type="transmembrane region" description="Helical" evidence="1">
    <location>
        <begin position="20"/>
        <end position="38"/>
    </location>
</feature>
<keyword evidence="1" id="KW-1133">Transmembrane helix</keyword>
<keyword evidence="1" id="KW-0812">Transmembrane</keyword>
<dbReference type="GO" id="GO:0043683">
    <property type="term" value="P:type IV pilus assembly"/>
    <property type="evidence" value="ECO:0007669"/>
    <property type="project" value="InterPro"/>
</dbReference>
<dbReference type="Pfam" id="PF07963">
    <property type="entry name" value="N_methyl"/>
    <property type="match status" value="1"/>
</dbReference>
<evidence type="ECO:0000256" key="1">
    <source>
        <dbReference type="SAM" id="Phobius"/>
    </source>
</evidence>
<dbReference type="Proteomes" id="UP000264492">
    <property type="component" value="Unassembled WGS sequence"/>
</dbReference>
<reference evidence="2 3" key="1">
    <citation type="submission" date="2018-08" db="EMBL/GenBank/DDBJ databases">
        <title>Lysobacter sp. zong2l5, whole genome shotgun sequence.</title>
        <authorList>
            <person name="Zhang X."/>
            <person name="Feng G."/>
            <person name="Zhu H."/>
        </authorList>
    </citation>
    <scope>NUCLEOTIDE SEQUENCE [LARGE SCALE GENOMIC DNA]</scope>
    <source>
        <strain evidence="3">zong2l5</strain>
    </source>
</reference>
<dbReference type="PROSITE" id="PS00409">
    <property type="entry name" value="PROKAR_NTER_METHYL"/>
    <property type="match status" value="1"/>
</dbReference>
<dbReference type="InterPro" id="IPR032092">
    <property type="entry name" value="PilW"/>
</dbReference>
<dbReference type="OrthoDB" id="5296662at2"/>
<keyword evidence="3" id="KW-1185">Reference proteome</keyword>
<keyword evidence="1" id="KW-0472">Membrane</keyword>
<dbReference type="AlphaFoldDB" id="A0A371K5R7"/>
<protein>
    <submittedName>
        <fullName evidence="2">Pilus assembly protein PilW</fullName>
    </submittedName>
</protein>
<evidence type="ECO:0000313" key="2">
    <source>
        <dbReference type="EMBL" id="RDZ29214.1"/>
    </source>
</evidence>
<dbReference type="EMBL" id="QTSU01000001">
    <property type="protein sequence ID" value="RDZ29214.1"/>
    <property type="molecule type" value="Genomic_DNA"/>
</dbReference>